<organism evidence="1 2">
    <name type="scientific">Sphingopyxis soli</name>
    <dbReference type="NCBI Taxonomy" id="592051"/>
    <lineage>
        <taxon>Bacteria</taxon>
        <taxon>Pseudomonadati</taxon>
        <taxon>Pseudomonadota</taxon>
        <taxon>Alphaproteobacteria</taxon>
        <taxon>Sphingomonadales</taxon>
        <taxon>Sphingomonadaceae</taxon>
        <taxon>Sphingopyxis</taxon>
    </lineage>
</organism>
<sequence>MDSDEQIDIRDRLRGYAARQLVIARLGAPANWQDELRETLAAQRAIPSPWTKGSDTRLFLESFAIFFVATMMFLI</sequence>
<dbReference type="RefSeq" id="WP_215351418.1">
    <property type="nucleotide sequence ID" value="NZ_BAAAFE010000003.1"/>
</dbReference>
<accession>A0ABN1LYP0</accession>
<evidence type="ECO:0000313" key="2">
    <source>
        <dbReference type="Proteomes" id="UP001500738"/>
    </source>
</evidence>
<evidence type="ECO:0000313" key="1">
    <source>
        <dbReference type="EMBL" id="GAA0862007.1"/>
    </source>
</evidence>
<comment type="caution">
    <text evidence="1">The sequence shown here is derived from an EMBL/GenBank/DDBJ whole genome shotgun (WGS) entry which is preliminary data.</text>
</comment>
<reference evidence="1 2" key="1">
    <citation type="journal article" date="2019" name="Int. J. Syst. Evol. Microbiol.">
        <title>The Global Catalogue of Microorganisms (GCM) 10K type strain sequencing project: providing services to taxonomists for standard genome sequencing and annotation.</title>
        <authorList>
            <consortium name="The Broad Institute Genomics Platform"/>
            <consortium name="The Broad Institute Genome Sequencing Center for Infectious Disease"/>
            <person name="Wu L."/>
            <person name="Ma J."/>
        </authorList>
    </citation>
    <scope>NUCLEOTIDE SEQUENCE [LARGE SCALE GENOMIC DNA]</scope>
    <source>
        <strain evidence="1 2">JCM 15910</strain>
    </source>
</reference>
<keyword evidence="2" id="KW-1185">Reference proteome</keyword>
<proteinExistence type="predicted"/>
<gene>
    <name evidence="1" type="ORF">GCM10009115_06920</name>
</gene>
<dbReference type="EMBL" id="BAAAFE010000003">
    <property type="protein sequence ID" value="GAA0862007.1"/>
    <property type="molecule type" value="Genomic_DNA"/>
</dbReference>
<protein>
    <submittedName>
        <fullName evidence="1">Uncharacterized protein</fullName>
    </submittedName>
</protein>
<dbReference type="Proteomes" id="UP001500738">
    <property type="component" value="Unassembled WGS sequence"/>
</dbReference>
<name>A0ABN1LYP0_9SPHN</name>